<dbReference type="EMBL" id="CP012502">
    <property type="protein sequence ID" value="AOM83534.1"/>
    <property type="molecule type" value="Genomic_DNA"/>
</dbReference>
<dbReference type="Gene3D" id="3.40.50.300">
    <property type="entry name" value="P-loop containing nucleotide triphosphate hydrolases"/>
    <property type="match status" value="1"/>
</dbReference>
<dbReference type="Proteomes" id="UP000094463">
    <property type="component" value="Chromosome"/>
</dbReference>
<feature type="domain" description="AAA+ ATPase" evidence="1">
    <location>
        <begin position="299"/>
        <end position="426"/>
    </location>
</feature>
<dbReference type="InterPro" id="IPR027417">
    <property type="entry name" value="P-loop_NTPase"/>
</dbReference>
<name>A0A1D7QWZ1_9BACI</name>
<organism evidence="2 3">
    <name type="scientific">Salisediminibacterium beveridgei</name>
    <dbReference type="NCBI Taxonomy" id="632773"/>
    <lineage>
        <taxon>Bacteria</taxon>
        <taxon>Bacillati</taxon>
        <taxon>Bacillota</taxon>
        <taxon>Bacilli</taxon>
        <taxon>Bacillales</taxon>
        <taxon>Bacillaceae</taxon>
        <taxon>Salisediminibacterium</taxon>
    </lineage>
</organism>
<dbReference type="InterPro" id="IPR003593">
    <property type="entry name" value="AAA+_ATPase"/>
</dbReference>
<accession>A0A1D7QWZ1</accession>
<dbReference type="STRING" id="632773.BBEV_2176"/>
<evidence type="ECO:0000259" key="1">
    <source>
        <dbReference type="SMART" id="SM00382"/>
    </source>
</evidence>
<evidence type="ECO:0000313" key="2">
    <source>
        <dbReference type="EMBL" id="AOM83534.1"/>
    </source>
</evidence>
<proteinExistence type="predicted"/>
<dbReference type="SUPFAM" id="SSF52540">
    <property type="entry name" value="P-loop containing nucleoside triphosphate hydrolases"/>
    <property type="match status" value="1"/>
</dbReference>
<dbReference type="KEGG" id="bbev:BBEV_2176"/>
<reference evidence="2 3" key="1">
    <citation type="submission" date="2015-08" db="EMBL/GenBank/DDBJ databases">
        <title>The complete genome sequence of Bacillus beveridgei MLTeJB.</title>
        <authorList>
            <person name="Hanson T.E."/>
            <person name="Mesa C."/>
            <person name="Basesman S.M."/>
            <person name="Oremland R.S."/>
        </authorList>
    </citation>
    <scope>NUCLEOTIDE SEQUENCE [LARGE SCALE GENOMIC DNA]</scope>
    <source>
        <strain evidence="2 3">MLTeJB</strain>
    </source>
</reference>
<evidence type="ECO:0000313" key="3">
    <source>
        <dbReference type="Proteomes" id="UP000094463"/>
    </source>
</evidence>
<dbReference type="PATRIC" id="fig|632773.3.peg.2294"/>
<dbReference type="InterPro" id="IPR018647">
    <property type="entry name" value="SLFN_3-like_DNA/RNA_helicase"/>
</dbReference>
<dbReference type="Pfam" id="PF09848">
    <property type="entry name" value="SLFN-g3_helicase"/>
    <property type="match status" value="1"/>
</dbReference>
<dbReference type="SMART" id="SM00382">
    <property type="entry name" value="AAA"/>
    <property type="match status" value="1"/>
</dbReference>
<dbReference type="RefSeq" id="WP_267887765.1">
    <property type="nucleotide sequence ID" value="NZ_CP012502.1"/>
</dbReference>
<keyword evidence="3" id="KW-1185">Reference proteome</keyword>
<protein>
    <submittedName>
        <fullName evidence="2">AAA ATPase</fullName>
    </submittedName>
</protein>
<dbReference type="AlphaFoldDB" id="A0A1D7QWZ1"/>
<gene>
    <name evidence="2" type="ORF">BBEV_2176</name>
</gene>
<sequence>MDQVDLPGTHHILRAWQYACFDVIKKPTSEGNVMIIYNEPSNAFIAHVLEQRIEDVLLDKVKEKINHSVSGSEIRSWTNSLPQMAKVIRDADLASDTHVLLEYKLPSSEKRIDFLITGENEAGIQNALIVELKQWQKSQVADGDGIVKTFLGKGIRETVHPSYQSLSYQRYLENFNEALYDDTSIQLSSCSYLHNYIQDRHNEPLLDDRYQNYLRQSPVYFQFDDRELTTAIKEKVANGKGADIASRIEHGRIRPSKKLVESVQSLLEGNEEFILLDEQKVAYEKVLAVYQQADLETAQKEVVLIKGGPGTGKSVIGLNLMNDFLKDEANVEYITPNQSFREILKKKLVGRSGFTEVRNLFKGSGSYTQTPENYFDVLICDEAHRLKNQGHMQKKIEGENQATQIMRASKISVFFIDDEQMISKKDIGNVKLIQEEAEKQGAILHEVELDSQFRCGGSGNFLEWLDNVLFEQGKDIPLEGDFDFQLVDSPNELYDKVVEEKDGRLVAGYAWEWNKELVNGELPKDVAIEAADFAMPWNDPNRIDWAFTRKDGNRLAASIPFKGSRWVMWVSLSEMI</sequence>